<evidence type="ECO:0000256" key="1">
    <source>
        <dbReference type="SAM" id="Phobius"/>
    </source>
</evidence>
<evidence type="ECO:0000313" key="2">
    <source>
        <dbReference type="EMBL" id="EPI49073.1"/>
    </source>
</evidence>
<reference evidence="2 3" key="1">
    <citation type="submission" date="2013-06" db="EMBL/GenBank/DDBJ databases">
        <authorList>
            <person name="Weinstock G."/>
            <person name="Sodergren E."/>
            <person name="Lobos E.A."/>
            <person name="Fulton L."/>
            <person name="Fulton R."/>
            <person name="Courtney L."/>
            <person name="Fronick C."/>
            <person name="O'Laughlin M."/>
            <person name="Godfrey J."/>
            <person name="Wilson R.M."/>
            <person name="Miner T."/>
            <person name="Farmer C."/>
            <person name="Delehaunty K."/>
            <person name="Cordes M."/>
            <person name="Minx P."/>
            <person name="Tomlinson C."/>
            <person name="Chen J."/>
            <person name="Wollam A."/>
            <person name="Pepin K.H."/>
            <person name="Bhonagiri V."/>
            <person name="Zhang X."/>
            <person name="Warren W."/>
            <person name="Mitreva M."/>
            <person name="Mardis E.R."/>
            <person name="Wilson R.K."/>
        </authorList>
    </citation>
    <scope>NUCLEOTIDE SEQUENCE [LARGE SCALE GENOMIC DNA]</scope>
    <source>
        <strain evidence="2 3">JCP8108</strain>
    </source>
</reference>
<name>S4GIP1_GARVA</name>
<feature type="transmembrane region" description="Helical" evidence="1">
    <location>
        <begin position="112"/>
        <end position="130"/>
    </location>
</feature>
<dbReference type="AlphaFoldDB" id="S4GIP1"/>
<keyword evidence="1" id="KW-0812">Transmembrane</keyword>
<keyword evidence="1" id="KW-0472">Membrane</keyword>
<dbReference type="HOGENOM" id="CLU_1822562_0_0_11"/>
<proteinExistence type="predicted"/>
<feature type="transmembrane region" description="Helical" evidence="1">
    <location>
        <begin position="49"/>
        <end position="71"/>
    </location>
</feature>
<feature type="transmembrane region" description="Helical" evidence="1">
    <location>
        <begin position="27"/>
        <end position="43"/>
    </location>
</feature>
<dbReference type="PATRIC" id="fig|1261066.4.peg.354"/>
<dbReference type="EMBL" id="ATJJ01000013">
    <property type="protein sequence ID" value="EPI49073.1"/>
    <property type="molecule type" value="Genomic_DNA"/>
</dbReference>
<protein>
    <submittedName>
        <fullName evidence="2">Uncharacterized protein</fullName>
    </submittedName>
</protein>
<sequence>MFFFLKKFVTILQTPFLEKGYAMKRRIGCWIALAFTLALAIFVRCNDQFGFATALTVFVILPIILLPINIVASFDEKLLIEVPIISIAITFVIELVTFSISKFSDLGLHAGYVVPTVLASAVAFTLTRFLKTRLVKRINDEIANNKAD</sequence>
<accession>S4GIP1</accession>
<feature type="transmembrane region" description="Helical" evidence="1">
    <location>
        <begin position="78"/>
        <end position="100"/>
    </location>
</feature>
<keyword evidence="1" id="KW-1133">Transmembrane helix</keyword>
<gene>
    <name evidence="2" type="ORF">HMPREF1581_00369</name>
</gene>
<dbReference type="Proteomes" id="UP000014521">
    <property type="component" value="Unassembled WGS sequence"/>
</dbReference>
<organism evidence="2 3">
    <name type="scientific">Gardnerella vaginalis JCP8108</name>
    <dbReference type="NCBI Taxonomy" id="1261066"/>
    <lineage>
        <taxon>Bacteria</taxon>
        <taxon>Bacillati</taxon>
        <taxon>Actinomycetota</taxon>
        <taxon>Actinomycetes</taxon>
        <taxon>Bifidobacteriales</taxon>
        <taxon>Bifidobacteriaceae</taxon>
        <taxon>Gardnerella</taxon>
    </lineage>
</organism>
<comment type="caution">
    <text evidence="2">The sequence shown here is derived from an EMBL/GenBank/DDBJ whole genome shotgun (WGS) entry which is preliminary data.</text>
</comment>
<evidence type="ECO:0000313" key="3">
    <source>
        <dbReference type="Proteomes" id="UP000014521"/>
    </source>
</evidence>